<feature type="binding site" evidence="7">
    <location>
        <position position="184"/>
    </location>
    <ligand>
        <name>substrate</name>
    </ligand>
</feature>
<dbReference type="AlphaFoldDB" id="A0A1W1Y297"/>
<dbReference type="Proteomes" id="UP000243884">
    <property type="component" value="Unassembled WGS sequence"/>
</dbReference>
<keyword evidence="11" id="KW-1185">Reference proteome</keyword>
<evidence type="ECO:0000256" key="3">
    <source>
        <dbReference type="ARBA" id="ARBA00022526"/>
    </source>
</evidence>
<dbReference type="PANTHER" id="PTHR23429">
    <property type="entry name" value="GLUCOSE-6-PHOSPHATE 1-DEHYDROGENASE G6PD"/>
    <property type="match status" value="1"/>
</dbReference>
<feature type="binding site" evidence="7">
    <location>
        <position position="237"/>
    </location>
    <ligand>
        <name>substrate</name>
    </ligand>
</feature>
<dbReference type="GO" id="GO:0005829">
    <property type="term" value="C:cytosol"/>
    <property type="evidence" value="ECO:0007669"/>
    <property type="project" value="TreeGrafter"/>
</dbReference>
<comment type="catalytic activity">
    <reaction evidence="7">
        <text>D-glucose 6-phosphate + NADP(+) = 6-phospho-D-glucono-1,5-lactone + NADPH + H(+)</text>
        <dbReference type="Rhea" id="RHEA:15841"/>
        <dbReference type="ChEBI" id="CHEBI:15378"/>
        <dbReference type="ChEBI" id="CHEBI:57783"/>
        <dbReference type="ChEBI" id="CHEBI:57955"/>
        <dbReference type="ChEBI" id="CHEBI:58349"/>
        <dbReference type="ChEBI" id="CHEBI:61548"/>
        <dbReference type="EC" id="1.1.1.49"/>
    </reaction>
</comment>
<dbReference type="Gene3D" id="3.30.360.10">
    <property type="entry name" value="Dihydrodipicolinate Reductase, domain 2"/>
    <property type="match status" value="1"/>
</dbReference>
<dbReference type="UniPathway" id="UPA00115">
    <property type="reaction ID" value="UER00408"/>
</dbReference>
<dbReference type="InterPro" id="IPR001282">
    <property type="entry name" value="G6P_DH"/>
</dbReference>
<dbReference type="PIRSF" id="PIRSF000110">
    <property type="entry name" value="G6PD"/>
    <property type="match status" value="1"/>
</dbReference>
<evidence type="ECO:0000313" key="11">
    <source>
        <dbReference type="Proteomes" id="UP000243884"/>
    </source>
</evidence>
<dbReference type="NCBIfam" id="TIGR00871">
    <property type="entry name" value="zwf"/>
    <property type="match status" value="1"/>
</dbReference>
<evidence type="ECO:0000256" key="6">
    <source>
        <dbReference type="ARBA" id="ARBA00023277"/>
    </source>
</evidence>
<dbReference type="GO" id="GO:0050661">
    <property type="term" value="F:NADP binding"/>
    <property type="evidence" value="ECO:0007669"/>
    <property type="project" value="UniProtKB-UniRule"/>
</dbReference>
<feature type="binding site" evidence="7">
    <location>
        <position position="344"/>
    </location>
    <ligand>
        <name>substrate</name>
    </ligand>
</feature>
<reference evidence="11" key="1">
    <citation type="submission" date="2017-04" db="EMBL/GenBank/DDBJ databases">
        <authorList>
            <person name="Varghese N."/>
            <person name="Submissions S."/>
        </authorList>
    </citation>
    <scope>NUCLEOTIDE SEQUENCE [LARGE SCALE GENOMIC DNA]</scope>
    <source>
        <strain evidence="11">DSM 21500</strain>
    </source>
</reference>
<accession>A0A1W1Y297</accession>
<dbReference type="GO" id="GO:0004345">
    <property type="term" value="F:glucose-6-phosphate dehydrogenase activity"/>
    <property type="evidence" value="ECO:0007669"/>
    <property type="project" value="UniProtKB-UniRule"/>
</dbReference>
<gene>
    <name evidence="7" type="primary">zwf</name>
    <name evidence="10" type="ORF">SAMN04487984_0123</name>
</gene>
<comment type="similarity">
    <text evidence="2 7">Belongs to the glucose-6-phosphate dehydrogenase family.</text>
</comment>
<dbReference type="InterPro" id="IPR036291">
    <property type="entry name" value="NAD(P)-bd_dom_sf"/>
</dbReference>
<keyword evidence="6 7" id="KW-0119">Carbohydrate metabolism</keyword>
<evidence type="ECO:0000259" key="9">
    <source>
        <dbReference type="Pfam" id="PF02781"/>
    </source>
</evidence>
<dbReference type="SUPFAM" id="SSF51735">
    <property type="entry name" value="NAD(P)-binding Rossmann-fold domains"/>
    <property type="match status" value="1"/>
</dbReference>
<feature type="binding site" evidence="7">
    <location>
        <position position="48"/>
    </location>
    <ligand>
        <name>NADP(+)</name>
        <dbReference type="ChEBI" id="CHEBI:58349"/>
    </ligand>
</feature>
<dbReference type="Pfam" id="PF00479">
    <property type="entry name" value="G6PD_N"/>
    <property type="match status" value="1"/>
</dbReference>
<feature type="binding site" evidence="7">
    <location>
        <position position="180"/>
    </location>
    <ligand>
        <name>substrate</name>
    </ligand>
</feature>
<evidence type="ECO:0000256" key="2">
    <source>
        <dbReference type="ARBA" id="ARBA00009975"/>
    </source>
</evidence>
<evidence type="ECO:0000313" key="10">
    <source>
        <dbReference type="EMBL" id="SMC30276.1"/>
    </source>
</evidence>
<evidence type="ECO:0000256" key="1">
    <source>
        <dbReference type="ARBA" id="ARBA00004937"/>
    </source>
</evidence>
<dbReference type="GO" id="GO:0009051">
    <property type="term" value="P:pentose-phosphate shunt, oxidative branch"/>
    <property type="evidence" value="ECO:0007669"/>
    <property type="project" value="TreeGrafter"/>
</dbReference>
<organism evidence="10 11">
    <name type="scientific">Aerococcus suis</name>
    <dbReference type="NCBI Taxonomy" id="371602"/>
    <lineage>
        <taxon>Bacteria</taxon>
        <taxon>Bacillati</taxon>
        <taxon>Bacillota</taxon>
        <taxon>Bacilli</taxon>
        <taxon>Lactobacillales</taxon>
        <taxon>Aerococcaceae</taxon>
        <taxon>Aerococcus</taxon>
    </lineage>
</organism>
<feature type="domain" description="Glucose-6-phosphate dehydrogenase NAD-binding" evidence="8">
    <location>
        <begin position="11"/>
        <end position="189"/>
    </location>
</feature>
<dbReference type="EMBL" id="FWXK01000001">
    <property type="protein sequence ID" value="SMC30276.1"/>
    <property type="molecule type" value="Genomic_DNA"/>
</dbReference>
<dbReference type="PANTHER" id="PTHR23429:SF0">
    <property type="entry name" value="GLUCOSE-6-PHOSPHATE 1-DEHYDROGENASE"/>
    <property type="match status" value="1"/>
</dbReference>
<proteinExistence type="inferred from homology"/>
<feature type="domain" description="Glucose-6-phosphate dehydrogenase C-terminal" evidence="9">
    <location>
        <begin position="191"/>
        <end position="485"/>
    </location>
</feature>
<evidence type="ECO:0000256" key="7">
    <source>
        <dbReference type="HAMAP-Rule" id="MF_00966"/>
    </source>
</evidence>
<dbReference type="EC" id="1.1.1.49" evidence="7"/>
<evidence type="ECO:0000259" key="8">
    <source>
        <dbReference type="Pfam" id="PF00479"/>
    </source>
</evidence>
<comment type="caution">
    <text evidence="7">Lacks conserved residue(s) required for the propagation of feature annotation.</text>
</comment>
<dbReference type="Pfam" id="PF02781">
    <property type="entry name" value="G6PD_C"/>
    <property type="match status" value="1"/>
</dbReference>
<comment type="pathway">
    <text evidence="1 7">Carbohydrate degradation; pentose phosphate pathway; D-ribulose 5-phosphate from D-glucose 6-phosphate (oxidative stage): step 1/3.</text>
</comment>
<dbReference type="InterPro" id="IPR019796">
    <property type="entry name" value="G6P_DH_AS"/>
</dbReference>
<feature type="active site" description="Proton acceptor" evidence="7">
    <location>
        <position position="242"/>
    </location>
</feature>
<feature type="binding site" evidence="7">
    <location>
        <position position="150"/>
    </location>
    <ligand>
        <name>NADP(+)</name>
        <dbReference type="ChEBI" id="CHEBI:58349"/>
    </ligand>
</feature>
<keyword evidence="4 7" id="KW-0521">NADP</keyword>
<dbReference type="PROSITE" id="PS00069">
    <property type="entry name" value="G6P_DEHYDROGENASE"/>
    <property type="match status" value="1"/>
</dbReference>
<dbReference type="SUPFAM" id="SSF55347">
    <property type="entry name" value="Glyceraldehyde-3-phosphate dehydrogenase-like, C-terminal domain"/>
    <property type="match status" value="1"/>
</dbReference>
<evidence type="ECO:0000256" key="4">
    <source>
        <dbReference type="ARBA" id="ARBA00022857"/>
    </source>
</evidence>
<keyword evidence="5 7" id="KW-0560">Oxidoreductase</keyword>
<dbReference type="HAMAP" id="MF_00966">
    <property type="entry name" value="G6PD"/>
    <property type="match status" value="1"/>
</dbReference>
<dbReference type="PRINTS" id="PR00079">
    <property type="entry name" value="G6PDHDRGNASE"/>
</dbReference>
<feature type="binding site" evidence="7">
    <location>
        <position position="339"/>
    </location>
    <ligand>
        <name>substrate</name>
    </ligand>
</feature>
<dbReference type="GO" id="GO:0006006">
    <property type="term" value="P:glucose metabolic process"/>
    <property type="evidence" value="ECO:0007669"/>
    <property type="project" value="UniProtKB-KW"/>
</dbReference>
<dbReference type="Gene3D" id="3.40.50.720">
    <property type="entry name" value="NAD(P)-binding Rossmann-like Domain"/>
    <property type="match status" value="1"/>
</dbReference>
<comment type="function">
    <text evidence="7">Catalyzes the oxidation of glucose 6-phosphate to 6-phosphogluconolactone.</text>
</comment>
<dbReference type="RefSeq" id="WP_234983491.1">
    <property type="nucleotide sequence ID" value="NZ_FWXK01000001.1"/>
</dbReference>
<dbReference type="STRING" id="371602.SAMN04487984_0123"/>
<protein>
    <recommendedName>
        <fullName evidence="7">Glucose-6-phosphate 1-dehydrogenase</fullName>
        <shortName evidence="7">G6PD</shortName>
        <ecNumber evidence="7">1.1.1.49</ecNumber>
    </recommendedName>
</protein>
<dbReference type="InterPro" id="IPR022675">
    <property type="entry name" value="G6P_DH_C"/>
</dbReference>
<name>A0A1W1Y297_9LACT</name>
<evidence type="ECO:0000256" key="5">
    <source>
        <dbReference type="ARBA" id="ARBA00023002"/>
    </source>
</evidence>
<keyword evidence="3 7" id="KW-0313">Glucose metabolism</keyword>
<dbReference type="InterPro" id="IPR022674">
    <property type="entry name" value="G6P_DH_NAD-bd"/>
</dbReference>
<sequence length="489" mass="56735">MSNSKVKGLIVLFGATGDLASRKLYPALYRLYKRHLLSDNFAVIGTARREWSNDYYRQVVAGAVNNLVDDQAECQQFVSHFHYVSHDATDLAHYNILKAKMDELEATYETGENHLYYLSTAPSIFPKITKYLKEANIVTKQSNHRVILEKPFGSDLASAQKLNDSLSDTFKDNDIYRIDHYLGKEMVQNILALRYFNPFIEAIWNHHYIDNIQITLSEDMPVGTRGGYYDKSGAIRDMFQNHILQIMALVGMTLPEHYSPESVHEAKIDFLKSIPSFTTQQAEQCTVRGQYQTNDNNVVDYLKEPEVDANSTTETFLAGRIRVNNERWQGVPFYFRTGKALGEKYTTVQIILNPRVYKDEETEVVPDSEKPRLTFFIQPECGVQLYLNEKQAGQDLRPQIQLLDHDWRKSAQYVEEPYEKLIYNTLLGDPTYFTTWNELREQWRIVDSIIAGWHEINHSKLDQYPAGTHGPKQAYNLLERYHNEWIDLD</sequence>
<feature type="binding site" evidence="7">
    <location>
        <position position="218"/>
    </location>
    <ligand>
        <name>substrate</name>
    </ligand>
</feature>